<comment type="caution">
    <text evidence="2">The sequence shown here is derived from an EMBL/GenBank/DDBJ whole genome shotgun (WGS) entry which is preliminary data.</text>
</comment>
<keyword evidence="3" id="KW-1185">Reference proteome</keyword>
<sequence>MLAEIAVLVTSASTLTTSTVACRLRRQLRTDLLTGLANRVALAAAFPRACRRHRHHRVAVALGDLRRFKTINDTYGHRFGDRALTAIADRLRAVTSRGELPVRLHGDEFAVLLSGASHSEVERRVRELEEMVNRPLFIDGILVETGLDLGVMSAPAGSAELSALLASADDRMYGTKQSNRAHDVSTFTTESR</sequence>
<dbReference type="InterPro" id="IPR000160">
    <property type="entry name" value="GGDEF_dom"/>
</dbReference>
<protein>
    <submittedName>
        <fullName evidence="2">Diguanylate cyclase (GGDEF)-like protein</fullName>
    </submittedName>
</protein>
<dbReference type="PROSITE" id="PS50887">
    <property type="entry name" value="GGDEF"/>
    <property type="match status" value="1"/>
</dbReference>
<dbReference type="SMART" id="SM00267">
    <property type="entry name" value="GGDEF"/>
    <property type="match status" value="1"/>
</dbReference>
<evidence type="ECO:0000313" key="2">
    <source>
        <dbReference type="EMBL" id="MBA8827835.1"/>
    </source>
</evidence>
<dbReference type="RefSeq" id="WP_182546987.1">
    <property type="nucleotide sequence ID" value="NZ_JACGWZ010000010.1"/>
</dbReference>
<dbReference type="PANTHER" id="PTHR46663:SF2">
    <property type="entry name" value="GGDEF DOMAIN-CONTAINING PROTEIN"/>
    <property type="match status" value="1"/>
</dbReference>
<dbReference type="PANTHER" id="PTHR46663">
    <property type="entry name" value="DIGUANYLATE CYCLASE DGCT-RELATED"/>
    <property type="match status" value="1"/>
</dbReference>
<dbReference type="InterPro" id="IPR052163">
    <property type="entry name" value="DGC-Regulatory_Protein"/>
</dbReference>
<name>A0A839E7E8_9PSEU</name>
<evidence type="ECO:0000259" key="1">
    <source>
        <dbReference type="PROSITE" id="PS50887"/>
    </source>
</evidence>
<feature type="domain" description="GGDEF" evidence="1">
    <location>
        <begin position="56"/>
        <end position="189"/>
    </location>
</feature>
<gene>
    <name evidence="2" type="ORF">FHX42_005242</name>
</gene>
<dbReference type="Gene3D" id="3.30.70.270">
    <property type="match status" value="1"/>
</dbReference>
<accession>A0A839E7E8</accession>
<dbReference type="AlphaFoldDB" id="A0A839E7E8"/>
<dbReference type="InterPro" id="IPR029787">
    <property type="entry name" value="Nucleotide_cyclase"/>
</dbReference>
<dbReference type="Pfam" id="PF00990">
    <property type="entry name" value="GGDEF"/>
    <property type="match status" value="1"/>
</dbReference>
<dbReference type="SUPFAM" id="SSF55073">
    <property type="entry name" value="Nucleotide cyclase"/>
    <property type="match status" value="1"/>
</dbReference>
<dbReference type="NCBIfam" id="TIGR00254">
    <property type="entry name" value="GGDEF"/>
    <property type="match status" value="1"/>
</dbReference>
<dbReference type="InterPro" id="IPR043128">
    <property type="entry name" value="Rev_trsase/Diguanyl_cyclase"/>
</dbReference>
<reference evidence="2 3" key="1">
    <citation type="submission" date="2020-07" db="EMBL/GenBank/DDBJ databases">
        <title>Sequencing the genomes of 1000 actinobacteria strains.</title>
        <authorList>
            <person name="Klenk H.-P."/>
        </authorList>
    </citation>
    <scope>NUCLEOTIDE SEQUENCE [LARGE SCALE GENOMIC DNA]</scope>
    <source>
        <strain evidence="2 3">DSM 45975</strain>
    </source>
</reference>
<dbReference type="Proteomes" id="UP000569329">
    <property type="component" value="Unassembled WGS sequence"/>
</dbReference>
<dbReference type="EMBL" id="JACGWZ010000010">
    <property type="protein sequence ID" value="MBA8827835.1"/>
    <property type="molecule type" value="Genomic_DNA"/>
</dbReference>
<organism evidence="2 3">
    <name type="scientific">Halosaccharopolyspora lacisalsi</name>
    <dbReference type="NCBI Taxonomy" id="1000566"/>
    <lineage>
        <taxon>Bacteria</taxon>
        <taxon>Bacillati</taxon>
        <taxon>Actinomycetota</taxon>
        <taxon>Actinomycetes</taxon>
        <taxon>Pseudonocardiales</taxon>
        <taxon>Pseudonocardiaceae</taxon>
        <taxon>Halosaccharopolyspora</taxon>
    </lineage>
</organism>
<evidence type="ECO:0000313" key="3">
    <source>
        <dbReference type="Proteomes" id="UP000569329"/>
    </source>
</evidence>
<dbReference type="CDD" id="cd01949">
    <property type="entry name" value="GGDEF"/>
    <property type="match status" value="1"/>
</dbReference>
<proteinExistence type="predicted"/>